<evidence type="ECO:0000313" key="2">
    <source>
        <dbReference type="EMBL" id="KKL16133.1"/>
    </source>
</evidence>
<dbReference type="AlphaFoldDB" id="A0A0F9DWC3"/>
<feature type="non-terminal residue" evidence="2">
    <location>
        <position position="98"/>
    </location>
</feature>
<feature type="coiled-coil region" evidence="1">
    <location>
        <begin position="45"/>
        <end position="72"/>
    </location>
</feature>
<proteinExistence type="predicted"/>
<comment type="caution">
    <text evidence="2">The sequence shown here is derived from an EMBL/GenBank/DDBJ whole genome shotgun (WGS) entry which is preliminary data.</text>
</comment>
<sequence>MLKLKQEFPEIFDFFELDDQARVEKFHEILSQIARFSEKIQDRILHGSEEDNKELQDFLKDMQEKVENEKAKVFEKVGISEDQFKEFLNDKNNFSEED</sequence>
<keyword evidence="1" id="KW-0175">Coiled coil</keyword>
<reference evidence="2" key="1">
    <citation type="journal article" date="2015" name="Nature">
        <title>Complex archaea that bridge the gap between prokaryotes and eukaryotes.</title>
        <authorList>
            <person name="Spang A."/>
            <person name="Saw J.H."/>
            <person name="Jorgensen S.L."/>
            <person name="Zaremba-Niedzwiedzka K."/>
            <person name="Martijn J."/>
            <person name="Lind A.E."/>
            <person name="van Eijk R."/>
            <person name="Schleper C."/>
            <person name="Guy L."/>
            <person name="Ettema T.J."/>
        </authorList>
    </citation>
    <scope>NUCLEOTIDE SEQUENCE</scope>
</reference>
<gene>
    <name evidence="2" type="ORF">LCGC14_2498650</name>
</gene>
<organism evidence="2">
    <name type="scientific">marine sediment metagenome</name>
    <dbReference type="NCBI Taxonomy" id="412755"/>
    <lineage>
        <taxon>unclassified sequences</taxon>
        <taxon>metagenomes</taxon>
        <taxon>ecological metagenomes</taxon>
    </lineage>
</organism>
<protein>
    <submittedName>
        <fullName evidence="2">Uncharacterized protein</fullName>
    </submittedName>
</protein>
<evidence type="ECO:0000256" key="1">
    <source>
        <dbReference type="SAM" id="Coils"/>
    </source>
</evidence>
<accession>A0A0F9DWC3</accession>
<name>A0A0F9DWC3_9ZZZZ</name>
<dbReference type="EMBL" id="LAZR01039788">
    <property type="protein sequence ID" value="KKL16133.1"/>
    <property type="molecule type" value="Genomic_DNA"/>
</dbReference>